<dbReference type="HOGENOM" id="CLU_039848_0_0_7"/>
<keyword evidence="4" id="KW-1185">Reference proteome</keyword>
<accession>E1X4K9</accession>
<dbReference type="SMART" id="SM01006">
    <property type="entry name" value="AlcB"/>
    <property type="match status" value="1"/>
</dbReference>
<dbReference type="SUPFAM" id="SSF55729">
    <property type="entry name" value="Acyl-CoA N-acyltransferases (Nat)"/>
    <property type="match status" value="1"/>
</dbReference>
<organism evidence="3 4">
    <name type="scientific">Halobacteriovorax marinus (strain ATCC BAA-682 / DSM 15412 / SJ)</name>
    <name type="common">Bacteriovorax marinus</name>
    <dbReference type="NCBI Taxonomy" id="862908"/>
    <lineage>
        <taxon>Bacteria</taxon>
        <taxon>Pseudomonadati</taxon>
        <taxon>Bdellovibrionota</taxon>
        <taxon>Bacteriovoracia</taxon>
        <taxon>Bacteriovoracales</taxon>
        <taxon>Halobacteriovoraceae</taxon>
        <taxon>Halobacteriovorax</taxon>
    </lineage>
</organism>
<evidence type="ECO:0000313" key="4">
    <source>
        <dbReference type="Proteomes" id="UP000008963"/>
    </source>
</evidence>
<dbReference type="RefSeq" id="WP_014243226.1">
    <property type="nucleotide sequence ID" value="NC_016620.1"/>
</dbReference>
<comment type="pathway">
    <text evidence="1">Siderophore biosynthesis.</text>
</comment>
<dbReference type="GO" id="GO:0019290">
    <property type="term" value="P:siderophore biosynthetic process"/>
    <property type="evidence" value="ECO:0007669"/>
    <property type="project" value="InterPro"/>
</dbReference>
<dbReference type="EMBL" id="FQ312005">
    <property type="protein sequence ID" value="CBW25439.1"/>
    <property type="molecule type" value="Genomic_DNA"/>
</dbReference>
<dbReference type="KEGG" id="bmx:BMS_0527"/>
<dbReference type="Proteomes" id="UP000008963">
    <property type="component" value="Chromosome"/>
</dbReference>
<evidence type="ECO:0000259" key="2">
    <source>
        <dbReference type="SMART" id="SM01006"/>
    </source>
</evidence>
<dbReference type="PANTHER" id="PTHR31438">
    <property type="entry name" value="LYSINE N-ACYLTRANSFERASE C17G9.06C-RELATED"/>
    <property type="match status" value="1"/>
</dbReference>
<dbReference type="AlphaFoldDB" id="E1X4K9"/>
<dbReference type="InterPro" id="IPR016181">
    <property type="entry name" value="Acyl_CoA_acyltransferase"/>
</dbReference>
<dbReference type="PANTHER" id="PTHR31438:SF1">
    <property type="entry name" value="LYSINE N-ACYLTRANSFERASE C17G9.06C-RELATED"/>
    <property type="match status" value="1"/>
</dbReference>
<dbReference type="Gene3D" id="3.40.630.30">
    <property type="match status" value="1"/>
</dbReference>
<dbReference type="eggNOG" id="COG1670">
    <property type="taxonomic scope" value="Bacteria"/>
</dbReference>
<evidence type="ECO:0000313" key="3">
    <source>
        <dbReference type="EMBL" id="CBW25439.1"/>
    </source>
</evidence>
<proteinExistence type="predicted"/>
<feature type="domain" description="Acyltransferase MbtK/IucB-like conserved" evidence="2">
    <location>
        <begin position="160"/>
        <end position="207"/>
    </location>
</feature>
<dbReference type="STRING" id="862908.BMS_0527"/>
<gene>
    <name evidence="3" type="ordered locus">BMS_0527</name>
</gene>
<reference evidence="4" key="1">
    <citation type="journal article" date="2013" name="ISME J.">
        <title>A small predatory core genome in the divergent marine Bacteriovorax marinus SJ and the terrestrial Bdellovibrio bacteriovorus.</title>
        <authorList>
            <person name="Crossman L.C."/>
            <person name="Chen H."/>
            <person name="Cerdeno-Tarraga A.M."/>
            <person name="Brooks K."/>
            <person name="Quail M.A."/>
            <person name="Pineiro S.A."/>
            <person name="Hobley L."/>
            <person name="Sockett R.E."/>
            <person name="Bentley S.D."/>
            <person name="Parkhill J."/>
            <person name="Williams H.N."/>
            <person name="Stine O.C."/>
        </authorList>
    </citation>
    <scope>NUCLEOTIDE SEQUENCE [LARGE SCALE GENOMIC DNA]</scope>
    <source>
        <strain evidence="4">ATCC BAA-682 / DSM 15412 / SJ</strain>
    </source>
</reference>
<dbReference type="InterPro" id="IPR019432">
    <property type="entry name" value="Acyltransferase_MbtK/IucB-like"/>
</dbReference>
<name>E1X4K9_HALMS</name>
<dbReference type="GO" id="GO:0016410">
    <property type="term" value="F:N-acyltransferase activity"/>
    <property type="evidence" value="ECO:0007669"/>
    <property type="project" value="TreeGrafter"/>
</dbReference>
<dbReference type="PATRIC" id="fig|862908.3.peg.505"/>
<evidence type="ECO:0000256" key="1">
    <source>
        <dbReference type="ARBA" id="ARBA00004924"/>
    </source>
</evidence>
<protein>
    <submittedName>
        <fullName evidence="3">Siderophore biosynthesis protein IucB</fullName>
    </submittedName>
</protein>
<dbReference type="Pfam" id="PF13523">
    <property type="entry name" value="Acetyltransf_8"/>
    <property type="match status" value="1"/>
</dbReference>
<sequence length="332" mass="39169">MVKRIRLQSFLSGTFYDVKLNENNMISISNDSKSVDLSVTLKDTTAKVENFTYISDEFSLHTLEAIFSLFFESVEEILLEQSPVKNREDFQQFLKGNLFSINRSSFSELGNIWAKQSNPKDEAVSIQTGEVTHPRRPAYSPGELLYKKYFPVIDKTISYRVADVENDLDNFHSWHNKEFIYKFWELNKSKEELREYLATGLKDPHSIPTIMEFDNKPVGYFEFYWAKEDRLGPFYDFSDYDRGFHFLIGELECLGQRNVDSILKATSHYAFLNDQRTDLLAGEPRSDNKKIIRYVDHFPCWRNEKEFDFPHKRAALLLCDRETYFREGYPWT</sequence>
<dbReference type="OrthoDB" id="9795206at2"/>